<dbReference type="InterPro" id="IPR001387">
    <property type="entry name" value="Cro/C1-type_HTH"/>
</dbReference>
<dbReference type="SUPFAM" id="SSF47413">
    <property type="entry name" value="lambda repressor-like DNA-binding domains"/>
    <property type="match status" value="1"/>
</dbReference>
<dbReference type="Gene3D" id="1.10.260.40">
    <property type="entry name" value="lambda repressor-like DNA-binding domains"/>
    <property type="match status" value="1"/>
</dbReference>
<protein>
    <submittedName>
        <fullName evidence="3">Helix-turn-helix transcriptional regulator</fullName>
    </submittedName>
</protein>
<evidence type="ECO:0000259" key="2">
    <source>
        <dbReference type="PROSITE" id="PS50943"/>
    </source>
</evidence>
<evidence type="ECO:0000313" key="4">
    <source>
        <dbReference type="Proteomes" id="UP000597038"/>
    </source>
</evidence>
<keyword evidence="1" id="KW-0175">Coiled coil</keyword>
<comment type="caution">
    <text evidence="3">The sequence shown here is derived from an EMBL/GenBank/DDBJ whole genome shotgun (WGS) entry which is preliminary data.</text>
</comment>
<dbReference type="Pfam" id="PF01381">
    <property type="entry name" value="HTH_3"/>
    <property type="match status" value="1"/>
</dbReference>
<organism evidence="3 4">
    <name type="scientific">Staphylococcus felis</name>
    <dbReference type="NCBI Taxonomy" id="46127"/>
    <lineage>
        <taxon>Bacteria</taxon>
        <taxon>Bacillati</taxon>
        <taxon>Bacillota</taxon>
        <taxon>Bacilli</taxon>
        <taxon>Bacillales</taxon>
        <taxon>Staphylococcaceae</taxon>
        <taxon>Staphylococcus</taxon>
    </lineage>
</organism>
<evidence type="ECO:0000313" key="3">
    <source>
        <dbReference type="EMBL" id="MBH9581917.1"/>
    </source>
</evidence>
<reference evidence="3 4" key="1">
    <citation type="submission" date="2020-12" db="EMBL/GenBank/DDBJ databases">
        <title>Genomic analysis of Staphylococcus felis from a cat with skin infection.</title>
        <authorList>
            <person name="Aslantas O."/>
            <person name="Keskin O."/>
            <person name="Buyukaltay K."/>
            <person name="Gullu Yucetepe A."/>
        </authorList>
    </citation>
    <scope>NUCLEOTIDE SEQUENCE [LARGE SCALE GENOMIC DNA]</scope>
    <source>
        <strain evidence="3 4">HARRANVET</strain>
    </source>
</reference>
<dbReference type="Proteomes" id="UP000597038">
    <property type="component" value="Unassembled WGS sequence"/>
</dbReference>
<dbReference type="CDD" id="cd00093">
    <property type="entry name" value="HTH_XRE"/>
    <property type="match status" value="1"/>
</dbReference>
<dbReference type="SMART" id="SM00530">
    <property type="entry name" value="HTH_XRE"/>
    <property type="match status" value="1"/>
</dbReference>
<proteinExistence type="predicted"/>
<evidence type="ECO:0000256" key="1">
    <source>
        <dbReference type="SAM" id="Coils"/>
    </source>
</evidence>
<accession>A0ABS0QS34</accession>
<dbReference type="InterPro" id="IPR010982">
    <property type="entry name" value="Lambda_DNA-bd_dom_sf"/>
</dbReference>
<dbReference type="RefSeq" id="WP_198092964.1">
    <property type="nucleotide sequence ID" value="NZ_JAEDAQ010000023.1"/>
</dbReference>
<dbReference type="PROSITE" id="PS50943">
    <property type="entry name" value="HTH_CROC1"/>
    <property type="match status" value="1"/>
</dbReference>
<keyword evidence="4" id="KW-1185">Reference proteome</keyword>
<dbReference type="EMBL" id="JAEDAQ010000023">
    <property type="protein sequence ID" value="MBH9581917.1"/>
    <property type="molecule type" value="Genomic_DNA"/>
</dbReference>
<gene>
    <name evidence="3" type="ORF">I9026_11095</name>
</gene>
<sequence>MSNETVLTLKQWRNLRELSQKELASEANVTERSIANYEKDVKNLQNAKYATVKRLADALDVKVDNIFLSETSEKPKLLIS</sequence>
<feature type="domain" description="HTH cro/C1-type" evidence="2">
    <location>
        <begin position="9"/>
        <end position="66"/>
    </location>
</feature>
<name>A0ABS0QS34_9STAP</name>
<feature type="coiled-coil region" evidence="1">
    <location>
        <begin position="20"/>
        <end position="47"/>
    </location>
</feature>